<evidence type="ECO:0000256" key="8">
    <source>
        <dbReference type="ARBA" id="ARBA00037910"/>
    </source>
</evidence>
<feature type="transmembrane region" description="Helical" evidence="11">
    <location>
        <begin position="75"/>
        <end position="94"/>
    </location>
</feature>
<keyword evidence="6" id="KW-0560">Oxidoreductase</keyword>
<feature type="transmembrane region" description="Helical" evidence="11">
    <location>
        <begin position="7"/>
        <end position="28"/>
    </location>
</feature>
<feature type="transmembrane region" description="Helical" evidence="11">
    <location>
        <begin position="206"/>
        <end position="230"/>
    </location>
</feature>
<feature type="transmembrane region" description="Helical" evidence="11">
    <location>
        <begin position="48"/>
        <end position="66"/>
    </location>
</feature>
<dbReference type="AlphaFoldDB" id="A0A7I8K1W3"/>
<dbReference type="InterPro" id="IPR039357">
    <property type="entry name" value="SRD5A/TECR"/>
</dbReference>
<keyword evidence="11" id="KW-1069">Brassinosteroid biosynthesis</keyword>
<evidence type="ECO:0000256" key="7">
    <source>
        <dbReference type="ARBA" id="ARBA00023136"/>
    </source>
</evidence>
<keyword evidence="5 11" id="KW-1133">Transmembrane helix</keyword>
<dbReference type="PANTHER" id="PTHR10556">
    <property type="entry name" value="3-OXO-5-ALPHA-STEROID 4-DEHYDROGENASE"/>
    <property type="match status" value="1"/>
</dbReference>
<comment type="function">
    <text evidence="11">Involved in a reduction step in the biosynthesis of the plant steroid, brassinolide.</text>
</comment>
<dbReference type="Proteomes" id="UP000663760">
    <property type="component" value="Chromosome 1"/>
</dbReference>
<feature type="domain" description="3-oxo-5-alpha-steroid 4-dehydrogenase C-terminal" evidence="12">
    <location>
        <begin position="108"/>
        <end position="260"/>
    </location>
</feature>
<keyword evidence="11" id="KW-0444">Lipid biosynthesis</keyword>
<dbReference type="InterPro" id="IPR016636">
    <property type="entry name" value="3-oxo-5-alpha-steroid_4-DH"/>
</dbReference>
<gene>
    <name evidence="13" type="ORF">SI8410_01001822</name>
</gene>
<dbReference type="Gene3D" id="1.20.120.1630">
    <property type="match status" value="1"/>
</dbReference>
<dbReference type="FunFam" id="1.20.120.1630:FF:000002">
    <property type="entry name" value="Steroid 5 alpha-reductase 1"/>
    <property type="match status" value="1"/>
</dbReference>
<feature type="transmembrane region" description="Helical" evidence="11">
    <location>
        <begin position="147"/>
        <end position="166"/>
    </location>
</feature>
<evidence type="ECO:0000313" key="14">
    <source>
        <dbReference type="Proteomes" id="UP000663760"/>
    </source>
</evidence>
<dbReference type="EC" id="1.3.1.22" evidence="11"/>
<accession>A0A7I8K1W3</accession>
<comment type="pathway">
    <text evidence="10">Steroid biosynthesis.</text>
</comment>
<dbReference type="GO" id="GO:0016020">
    <property type="term" value="C:membrane"/>
    <property type="evidence" value="ECO:0007669"/>
    <property type="project" value="UniProtKB-SubCell"/>
</dbReference>
<dbReference type="EMBL" id="LR746264">
    <property type="protein sequence ID" value="CAA7389851.1"/>
    <property type="molecule type" value="Genomic_DNA"/>
</dbReference>
<organism evidence="13 14">
    <name type="scientific">Spirodela intermedia</name>
    <name type="common">Intermediate duckweed</name>
    <dbReference type="NCBI Taxonomy" id="51605"/>
    <lineage>
        <taxon>Eukaryota</taxon>
        <taxon>Viridiplantae</taxon>
        <taxon>Streptophyta</taxon>
        <taxon>Embryophyta</taxon>
        <taxon>Tracheophyta</taxon>
        <taxon>Spermatophyta</taxon>
        <taxon>Magnoliopsida</taxon>
        <taxon>Liliopsida</taxon>
        <taxon>Araceae</taxon>
        <taxon>Lemnoideae</taxon>
        <taxon>Spirodela</taxon>
    </lineage>
</organism>
<keyword evidence="11" id="KW-0752">Steroid biosynthesis</keyword>
<comment type="catalytic activity">
    <reaction evidence="9 11">
        <text>a 3-oxo-5alpha-steroid + NADP(+) = a 3-oxo-Delta(4)-steroid + NADPH + H(+)</text>
        <dbReference type="Rhea" id="RHEA:54384"/>
        <dbReference type="ChEBI" id="CHEBI:13601"/>
        <dbReference type="ChEBI" id="CHEBI:15378"/>
        <dbReference type="ChEBI" id="CHEBI:47909"/>
        <dbReference type="ChEBI" id="CHEBI:57783"/>
        <dbReference type="ChEBI" id="CHEBI:58349"/>
        <dbReference type="EC" id="1.3.1.22"/>
    </reaction>
</comment>
<dbReference type="Pfam" id="PF02544">
    <property type="entry name" value="Steroid_dh"/>
    <property type="match status" value="1"/>
</dbReference>
<comment type="pathway">
    <text evidence="2">Hormone biosynthesis.</text>
</comment>
<dbReference type="OrthoDB" id="5788137at2759"/>
<evidence type="ECO:0000256" key="11">
    <source>
        <dbReference type="PIRNR" id="PIRNR015596"/>
    </source>
</evidence>
<dbReference type="GO" id="GO:0047751">
    <property type="term" value="F:3-oxo-5-alpha-steroid 4-dehydrogenase (NADP+) activity"/>
    <property type="evidence" value="ECO:0007669"/>
    <property type="project" value="UniProtKB-EC"/>
</dbReference>
<comment type="subcellular location">
    <subcellularLocation>
        <location evidence="1">Membrane</location>
        <topology evidence="1">Multi-pass membrane protein</topology>
    </subcellularLocation>
</comment>
<keyword evidence="11" id="KW-0443">Lipid metabolism</keyword>
<protein>
    <recommendedName>
        <fullName evidence="11">Steroid 5-alpha-reductase DET2</fullName>
        <ecNumber evidence="11">1.3.1.22</ecNumber>
    </recommendedName>
</protein>
<evidence type="ECO:0000256" key="2">
    <source>
        <dbReference type="ARBA" id="ARBA00004972"/>
    </source>
</evidence>
<keyword evidence="4 11" id="KW-0812">Transmembrane</keyword>
<comment type="similarity">
    <text evidence="3 11">Belongs to the steroid 5-alpha reductase family.</text>
</comment>
<dbReference type="UniPathway" id="UPA00381"/>
<feature type="transmembrane region" description="Helical" evidence="11">
    <location>
        <begin position="106"/>
        <end position="126"/>
    </location>
</feature>
<proteinExistence type="inferred from homology"/>
<evidence type="ECO:0000256" key="5">
    <source>
        <dbReference type="ARBA" id="ARBA00022989"/>
    </source>
</evidence>
<evidence type="ECO:0000313" key="13">
    <source>
        <dbReference type="EMBL" id="CAA7389851.1"/>
    </source>
</evidence>
<dbReference type="GO" id="GO:0016132">
    <property type="term" value="P:brassinosteroid biosynthetic process"/>
    <property type="evidence" value="ECO:0007669"/>
    <property type="project" value="UniProtKB-UniPathway"/>
</dbReference>
<dbReference type="InterPro" id="IPR001104">
    <property type="entry name" value="3-oxo-5_a-steroid_4-DH_C"/>
</dbReference>
<evidence type="ECO:0000256" key="6">
    <source>
        <dbReference type="ARBA" id="ARBA00023002"/>
    </source>
</evidence>
<keyword evidence="14" id="KW-1185">Reference proteome</keyword>
<evidence type="ECO:0000256" key="9">
    <source>
        <dbReference type="ARBA" id="ARBA00048164"/>
    </source>
</evidence>
<dbReference type="PROSITE" id="PS50244">
    <property type="entry name" value="S5A_REDUCTASE"/>
    <property type="match status" value="1"/>
</dbReference>
<evidence type="ECO:0000256" key="4">
    <source>
        <dbReference type="ARBA" id="ARBA00022692"/>
    </source>
</evidence>
<dbReference type="PANTHER" id="PTHR10556:SF43">
    <property type="entry name" value="STEROID 5-ALPHA-REDUCTASE DET2"/>
    <property type="match status" value="1"/>
</dbReference>
<evidence type="ECO:0000259" key="12">
    <source>
        <dbReference type="Pfam" id="PF02544"/>
    </source>
</evidence>
<evidence type="ECO:0000256" key="10">
    <source>
        <dbReference type="ARBA" id="ARBA00060577"/>
    </source>
</evidence>
<reference evidence="13" key="1">
    <citation type="submission" date="2020-02" db="EMBL/GenBank/DDBJ databases">
        <authorList>
            <person name="Scholz U."/>
            <person name="Mascher M."/>
            <person name="Fiebig A."/>
        </authorList>
    </citation>
    <scope>NUCLEOTIDE SEQUENCE</scope>
</reference>
<name>A0A7I8K1W3_SPIIN</name>
<evidence type="ECO:0000256" key="1">
    <source>
        <dbReference type="ARBA" id="ARBA00004141"/>
    </source>
</evidence>
<comment type="pathway">
    <text evidence="8 11">Plant hormone biosynthesis; brassinosteroid biosynthesis.</text>
</comment>
<sequence length="260" mass="28792">MPSDESVFSAAVGILYVTCPLIFLYLQFCTVPYGRHARPGWGPPLPPAAAWFLIESPTIWLTLLLLPHGRHLSHPLALAIISPFLLHYLNRTVVYPIRLLRSGTKAGFPLSVAAVGFCFNLLNAYAQTRSVTHYAHYPPAGDVGWWIWARVAAGLAVFLWGMAVNVSSDLALLRLKNTAGGGYKVPEGGWFELVACPNYMGEAAEWLGWAVAASTPAALAFFLYTCANLFPRASSHRRWYLQNFGHRYPPSRKSIIPFVF</sequence>
<keyword evidence="7 11" id="KW-0472">Membrane</keyword>
<evidence type="ECO:0000256" key="3">
    <source>
        <dbReference type="ARBA" id="ARBA00007742"/>
    </source>
</evidence>
<dbReference type="PIRSF" id="PIRSF015596">
    <property type="entry name" value="5_alpha-SR2"/>
    <property type="match status" value="1"/>
</dbReference>